<evidence type="ECO:0000256" key="3">
    <source>
        <dbReference type="ARBA" id="ARBA00022448"/>
    </source>
</evidence>
<feature type="transmembrane region" description="Helical" evidence="10">
    <location>
        <begin position="115"/>
        <end position="138"/>
    </location>
</feature>
<dbReference type="Pfam" id="PF16916">
    <property type="entry name" value="ZT_dimer"/>
    <property type="match status" value="1"/>
</dbReference>
<proteinExistence type="inferred from homology"/>
<comment type="caution">
    <text evidence="13">The sequence shown here is derived from an EMBL/GenBank/DDBJ whole genome shotgun (WGS) entry which is preliminary data.</text>
</comment>
<feature type="transmembrane region" description="Helical" evidence="10">
    <location>
        <begin position="38"/>
        <end position="60"/>
    </location>
</feature>
<feature type="domain" description="Cation efflux protein cytoplasmic" evidence="12">
    <location>
        <begin position="210"/>
        <end position="286"/>
    </location>
</feature>
<comment type="subcellular location">
    <subcellularLocation>
        <location evidence="1">Membrane</location>
        <topology evidence="1">Multi-pass membrane protein</topology>
    </subcellularLocation>
</comment>
<protein>
    <submittedName>
        <fullName evidence="13">Cation diffusion facilitator family transporter</fullName>
    </submittedName>
</protein>
<keyword evidence="6 10" id="KW-0812">Transmembrane</keyword>
<feature type="transmembrane region" description="Helical" evidence="10">
    <location>
        <begin position="12"/>
        <end position="32"/>
    </location>
</feature>
<comment type="similarity">
    <text evidence="2">Belongs to the cation diffusion facilitator (CDF) transporter (TC 2.A.4) family. FieF subfamily.</text>
</comment>
<organism evidence="13 14">
    <name type="scientific">Rheinheimera marina</name>
    <dbReference type="NCBI Taxonomy" id="1774958"/>
    <lineage>
        <taxon>Bacteria</taxon>
        <taxon>Pseudomonadati</taxon>
        <taxon>Pseudomonadota</taxon>
        <taxon>Gammaproteobacteria</taxon>
        <taxon>Chromatiales</taxon>
        <taxon>Chromatiaceae</taxon>
        <taxon>Rheinheimera</taxon>
    </lineage>
</organism>
<dbReference type="InterPro" id="IPR002524">
    <property type="entry name" value="Cation_efflux"/>
</dbReference>
<dbReference type="InterPro" id="IPR027470">
    <property type="entry name" value="Cation_efflux_CTD"/>
</dbReference>
<evidence type="ECO:0000256" key="4">
    <source>
        <dbReference type="ARBA" id="ARBA00022475"/>
    </source>
</evidence>
<dbReference type="Gene3D" id="1.20.1510.10">
    <property type="entry name" value="Cation efflux protein transmembrane domain"/>
    <property type="match status" value="1"/>
</dbReference>
<keyword evidence="5" id="KW-0410">Iron transport</keyword>
<dbReference type="SUPFAM" id="SSF161111">
    <property type="entry name" value="Cation efflux protein transmembrane domain-like"/>
    <property type="match status" value="1"/>
</dbReference>
<dbReference type="Gene3D" id="3.30.70.1350">
    <property type="entry name" value="Cation efflux protein, cytoplasmic domain"/>
    <property type="match status" value="1"/>
</dbReference>
<evidence type="ECO:0000313" key="13">
    <source>
        <dbReference type="EMBL" id="MFC4655432.1"/>
    </source>
</evidence>
<gene>
    <name evidence="13" type="ORF">ACFO3I_10450</name>
</gene>
<reference evidence="14" key="1">
    <citation type="journal article" date="2019" name="Int. J. Syst. Evol. Microbiol.">
        <title>The Global Catalogue of Microorganisms (GCM) 10K type strain sequencing project: providing services to taxonomists for standard genome sequencing and annotation.</title>
        <authorList>
            <consortium name="The Broad Institute Genomics Platform"/>
            <consortium name="The Broad Institute Genome Sequencing Center for Infectious Disease"/>
            <person name="Wu L."/>
            <person name="Ma J."/>
        </authorList>
    </citation>
    <scope>NUCLEOTIDE SEQUENCE [LARGE SCALE GENOMIC DNA]</scope>
    <source>
        <strain evidence="14">DT28</strain>
    </source>
</reference>
<dbReference type="PANTHER" id="PTHR43840">
    <property type="entry name" value="MITOCHONDRIAL METAL TRANSPORTER 1-RELATED"/>
    <property type="match status" value="1"/>
</dbReference>
<feature type="transmembrane region" description="Helical" evidence="10">
    <location>
        <begin position="158"/>
        <end position="175"/>
    </location>
</feature>
<evidence type="ECO:0000256" key="10">
    <source>
        <dbReference type="SAM" id="Phobius"/>
    </source>
</evidence>
<dbReference type="Proteomes" id="UP001595962">
    <property type="component" value="Unassembled WGS sequence"/>
</dbReference>
<evidence type="ECO:0000256" key="9">
    <source>
        <dbReference type="ARBA" id="ARBA00023136"/>
    </source>
</evidence>
<evidence type="ECO:0000259" key="11">
    <source>
        <dbReference type="Pfam" id="PF01545"/>
    </source>
</evidence>
<keyword evidence="14" id="KW-1185">Reference proteome</keyword>
<evidence type="ECO:0000256" key="6">
    <source>
        <dbReference type="ARBA" id="ARBA00022692"/>
    </source>
</evidence>
<keyword evidence="9 10" id="KW-0472">Membrane</keyword>
<evidence type="ECO:0000256" key="5">
    <source>
        <dbReference type="ARBA" id="ARBA00022496"/>
    </source>
</evidence>
<evidence type="ECO:0000313" key="14">
    <source>
        <dbReference type="Proteomes" id="UP001595962"/>
    </source>
</evidence>
<keyword evidence="5" id="KW-0408">Iron</keyword>
<feature type="domain" description="Cation efflux protein transmembrane" evidence="11">
    <location>
        <begin position="15"/>
        <end position="206"/>
    </location>
</feature>
<sequence>MQADYQLWVKRSAYLTLCVAVLILVLKLWAVLLTDSSAMLASFTDAALDLLISVLNFAVLRYALRPADDNHSFGHGKAEAVMALLQAAFLAGAALLVLLQAISGAKGQVTPQAPGFGMVITLSCMALTLLLVLAQHWIIRRTGSLAVKSDSLHYRSDLLMNTAVLLALGMVWLGWLWADWLMAVLIALYLLWNAMQLARESLQHLLDEQLPPEELLQIKQLVLQHAHVLACLQLRTRRAGPKVFIQCVLVLDDHWTLKQAHQIVDEVELKLQALYVGAEVMIHPEPRSDAELLPE</sequence>
<evidence type="ECO:0000256" key="7">
    <source>
        <dbReference type="ARBA" id="ARBA00022906"/>
    </source>
</evidence>
<dbReference type="NCBIfam" id="TIGR01297">
    <property type="entry name" value="CDF"/>
    <property type="match status" value="1"/>
</dbReference>
<dbReference type="EMBL" id="JBHSGB010000010">
    <property type="protein sequence ID" value="MFC4655432.1"/>
    <property type="molecule type" value="Genomic_DNA"/>
</dbReference>
<dbReference type="Pfam" id="PF01545">
    <property type="entry name" value="Cation_efflux"/>
    <property type="match status" value="1"/>
</dbReference>
<evidence type="ECO:0000256" key="8">
    <source>
        <dbReference type="ARBA" id="ARBA00022989"/>
    </source>
</evidence>
<keyword evidence="4" id="KW-1003">Cell membrane</keyword>
<dbReference type="InterPro" id="IPR050291">
    <property type="entry name" value="CDF_Transporter"/>
</dbReference>
<keyword evidence="8 10" id="KW-1133">Transmembrane helix</keyword>
<evidence type="ECO:0000259" key="12">
    <source>
        <dbReference type="Pfam" id="PF16916"/>
    </source>
</evidence>
<dbReference type="InterPro" id="IPR027469">
    <property type="entry name" value="Cation_efflux_TMD_sf"/>
</dbReference>
<dbReference type="PANTHER" id="PTHR43840:SF41">
    <property type="entry name" value="CATION-EFFLUX PUMP FIEF"/>
    <property type="match status" value="1"/>
</dbReference>
<dbReference type="InterPro" id="IPR058533">
    <property type="entry name" value="Cation_efflux_TM"/>
</dbReference>
<keyword evidence="7" id="KW-0862">Zinc</keyword>
<keyword evidence="7" id="KW-0406">Ion transport</keyword>
<keyword evidence="7" id="KW-0864">Zinc transport</keyword>
<dbReference type="RefSeq" id="WP_377333932.1">
    <property type="nucleotide sequence ID" value="NZ_JBHSGB010000010.1"/>
</dbReference>
<evidence type="ECO:0000256" key="2">
    <source>
        <dbReference type="ARBA" id="ARBA00010212"/>
    </source>
</evidence>
<accession>A0ABV9JMD3</accession>
<name>A0ABV9JMD3_9GAMM</name>
<dbReference type="InterPro" id="IPR036837">
    <property type="entry name" value="Cation_efflux_CTD_sf"/>
</dbReference>
<evidence type="ECO:0000256" key="1">
    <source>
        <dbReference type="ARBA" id="ARBA00004141"/>
    </source>
</evidence>
<dbReference type="SUPFAM" id="SSF160240">
    <property type="entry name" value="Cation efflux protein cytoplasmic domain-like"/>
    <property type="match status" value="1"/>
</dbReference>
<keyword evidence="3" id="KW-0813">Transport</keyword>
<feature type="transmembrane region" description="Helical" evidence="10">
    <location>
        <begin position="81"/>
        <end position="103"/>
    </location>
</feature>